<protein>
    <submittedName>
        <fullName evidence="1">Uncharacterized protein</fullName>
    </submittedName>
</protein>
<dbReference type="STRING" id="1631249.BQ8794_50327"/>
<reference evidence="2" key="1">
    <citation type="submission" date="2017-01" db="EMBL/GenBank/DDBJ databases">
        <authorList>
            <person name="Brunel B."/>
        </authorList>
    </citation>
    <scope>NUCLEOTIDE SEQUENCE [LARGE SCALE GENOMIC DNA]</scope>
</reference>
<keyword evidence="2" id="KW-1185">Reference proteome</keyword>
<dbReference type="RefSeq" id="WP_143744681.1">
    <property type="nucleotide sequence ID" value="NZ_FTPD01000045.1"/>
</dbReference>
<organism evidence="1 2">
    <name type="scientific">Mesorhizobium prunaredense</name>
    <dbReference type="NCBI Taxonomy" id="1631249"/>
    <lineage>
        <taxon>Bacteria</taxon>
        <taxon>Pseudomonadati</taxon>
        <taxon>Pseudomonadota</taxon>
        <taxon>Alphaproteobacteria</taxon>
        <taxon>Hyphomicrobiales</taxon>
        <taxon>Phyllobacteriaceae</taxon>
        <taxon>Mesorhizobium</taxon>
    </lineage>
</organism>
<gene>
    <name evidence="1" type="ORF">BQ8794_50327</name>
</gene>
<evidence type="ECO:0000313" key="1">
    <source>
        <dbReference type="EMBL" id="SIT58225.1"/>
    </source>
</evidence>
<name>A0A1R3VE67_9HYPH</name>
<proteinExistence type="predicted"/>
<dbReference type="EMBL" id="FTPD01000045">
    <property type="protein sequence ID" value="SIT58225.1"/>
    <property type="molecule type" value="Genomic_DNA"/>
</dbReference>
<dbReference type="AlphaFoldDB" id="A0A1R3VE67"/>
<evidence type="ECO:0000313" key="2">
    <source>
        <dbReference type="Proteomes" id="UP000188388"/>
    </source>
</evidence>
<accession>A0A1R3VE67</accession>
<dbReference type="Proteomes" id="UP000188388">
    <property type="component" value="Unassembled WGS sequence"/>
</dbReference>
<sequence length="126" mass="14241">MGRIVLTYDPYWPMLDVDIVQGNFRGHGVVYFTINEISEFMTSLKAYPLERAMLSLKSPGLLNISVFPTDSVGHLAFRIEVAEEADAVEFARIQLRTDYSGLSRFHNQLTLMAEGDLNEIVLEEKG</sequence>